<evidence type="ECO:0000313" key="3">
    <source>
        <dbReference type="Proteomes" id="UP000256964"/>
    </source>
</evidence>
<feature type="compositionally biased region" description="Basic and acidic residues" evidence="1">
    <location>
        <begin position="47"/>
        <end position="82"/>
    </location>
</feature>
<organism evidence="2 3">
    <name type="scientific">Lentinus brumalis</name>
    <dbReference type="NCBI Taxonomy" id="2498619"/>
    <lineage>
        <taxon>Eukaryota</taxon>
        <taxon>Fungi</taxon>
        <taxon>Dikarya</taxon>
        <taxon>Basidiomycota</taxon>
        <taxon>Agaricomycotina</taxon>
        <taxon>Agaricomycetes</taxon>
        <taxon>Polyporales</taxon>
        <taxon>Polyporaceae</taxon>
        <taxon>Lentinus</taxon>
    </lineage>
</organism>
<dbReference type="EMBL" id="KZ857421">
    <property type="protein sequence ID" value="RDX47123.1"/>
    <property type="molecule type" value="Genomic_DNA"/>
</dbReference>
<proteinExistence type="predicted"/>
<name>A0A371D3L3_9APHY</name>
<dbReference type="Proteomes" id="UP000256964">
    <property type="component" value="Unassembled WGS sequence"/>
</dbReference>
<keyword evidence="3" id="KW-1185">Reference proteome</keyword>
<gene>
    <name evidence="2" type="ORF">OH76DRAFT_795419</name>
</gene>
<evidence type="ECO:0000313" key="2">
    <source>
        <dbReference type="EMBL" id="RDX47123.1"/>
    </source>
</evidence>
<feature type="compositionally biased region" description="Basic residues" evidence="1">
    <location>
        <begin position="117"/>
        <end position="128"/>
    </location>
</feature>
<evidence type="ECO:0000256" key="1">
    <source>
        <dbReference type="SAM" id="MobiDB-lite"/>
    </source>
</evidence>
<reference evidence="2 3" key="1">
    <citation type="journal article" date="2018" name="Biotechnol. Biofuels">
        <title>Integrative visual omics of the white-rot fungus Polyporus brumalis exposes the biotechnological potential of its oxidative enzymes for delignifying raw plant biomass.</title>
        <authorList>
            <person name="Miyauchi S."/>
            <person name="Rancon A."/>
            <person name="Drula E."/>
            <person name="Hage H."/>
            <person name="Chaduli D."/>
            <person name="Favel A."/>
            <person name="Grisel S."/>
            <person name="Henrissat B."/>
            <person name="Herpoel-Gimbert I."/>
            <person name="Ruiz-Duenas F.J."/>
            <person name="Chevret D."/>
            <person name="Hainaut M."/>
            <person name="Lin J."/>
            <person name="Wang M."/>
            <person name="Pangilinan J."/>
            <person name="Lipzen A."/>
            <person name="Lesage-Meessen L."/>
            <person name="Navarro D."/>
            <person name="Riley R."/>
            <person name="Grigoriev I.V."/>
            <person name="Zhou S."/>
            <person name="Raouche S."/>
            <person name="Rosso M.N."/>
        </authorList>
    </citation>
    <scope>NUCLEOTIDE SEQUENCE [LARGE SCALE GENOMIC DNA]</scope>
    <source>
        <strain evidence="2 3">BRFM 1820</strain>
    </source>
</reference>
<sequence>MPVFGRMQLCQGHSILQLQPTGRRIRDEHCTTISRLTCAFMTTFRGEHESTVSTEEVKRRASYQRDRQKSVQKRDMGVEKQRPCATIDSVVPNDDDDDVRGPPWLCARAPAPPSARPRPRPHRRRPRHPTAPLRWPSRRMFLALALALNSIRSLCRFVTTVLLASQFSRSTYTLARPSPASSSYRQVSVVCEVTCTIPVFGRFVQLNAWWQLQRYVLSVLEETSYGSIACQCSFRPPWALPRYPSAVSVLSWTLHDKERTPELCSINRGVLR</sequence>
<dbReference type="AlphaFoldDB" id="A0A371D3L3"/>
<feature type="region of interest" description="Disordered" evidence="1">
    <location>
        <begin position="47"/>
        <end position="131"/>
    </location>
</feature>
<accession>A0A371D3L3</accession>
<protein>
    <submittedName>
        <fullName evidence="2">Uncharacterized protein</fullName>
    </submittedName>
</protein>